<organism evidence="3 4">
    <name type="scientific">Blepharisma stoltei</name>
    <dbReference type="NCBI Taxonomy" id="1481888"/>
    <lineage>
        <taxon>Eukaryota</taxon>
        <taxon>Sar</taxon>
        <taxon>Alveolata</taxon>
        <taxon>Ciliophora</taxon>
        <taxon>Postciliodesmatophora</taxon>
        <taxon>Heterotrichea</taxon>
        <taxon>Heterotrichida</taxon>
        <taxon>Blepharismidae</taxon>
        <taxon>Blepharisma</taxon>
    </lineage>
</organism>
<evidence type="ECO:0000256" key="1">
    <source>
        <dbReference type="SAM" id="Coils"/>
    </source>
</evidence>
<keyword evidence="4" id="KW-1185">Reference proteome</keyword>
<accession>A0AAU9K780</accession>
<feature type="region of interest" description="Disordered" evidence="2">
    <location>
        <begin position="405"/>
        <end position="431"/>
    </location>
</feature>
<protein>
    <recommendedName>
        <fullName evidence="5">C2H2-type domain-containing protein</fullName>
    </recommendedName>
</protein>
<reference evidence="3" key="1">
    <citation type="submission" date="2021-09" db="EMBL/GenBank/DDBJ databases">
        <authorList>
            <consortium name="AG Swart"/>
            <person name="Singh M."/>
            <person name="Singh A."/>
            <person name="Seah K."/>
            <person name="Emmerich C."/>
        </authorList>
    </citation>
    <scope>NUCLEOTIDE SEQUENCE</scope>
    <source>
        <strain evidence="3">ATCC30299</strain>
    </source>
</reference>
<comment type="caution">
    <text evidence="3">The sequence shown here is derived from an EMBL/GenBank/DDBJ whole genome shotgun (WGS) entry which is preliminary data.</text>
</comment>
<name>A0AAU9K780_9CILI</name>
<feature type="compositionally biased region" description="Low complexity" evidence="2">
    <location>
        <begin position="478"/>
        <end position="490"/>
    </location>
</feature>
<feature type="coiled-coil region" evidence="1">
    <location>
        <begin position="153"/>
        <end position="224"/>
    </location>
</feature>
<evidence type="ECO:0008006" key="5">
    <source>
        <dbReference type="Google" id="ProtNLM"/>
    </source>
</evidence>
<feature type="compositionally biased region" description="Basic and acidic residues" evidence="2">
    <location>
        <begin position="491"/>
        <end position="508"/>
    </location>
</feature>
<sequence length="545" mass="63694">MDTNFLLLECRSCRMKFETQREFDNHKQNFCKESEYGTLPSLYKKLEASDNQSAQNRYYQETLTLNDVDRFVQYQRIPEIDAQIKGTEMYDARASIKHIEDKFLRYNKEYENSHQKMIRDELNNINIERQKANIQRKQNEGTIEHLLKEVDNRKEKERAAINEKDEIEKALRELEKRRAEALEAIKKAEIQKILEEKQKILDKEAVLKRDISSLQEKAEKLENDPEFQSSDLITRTRDIKENYKQLKLDEISLYRNKGEDIAYIRRRKEMLENDRKKIMEDLDKLRNGGDVSAARKNKAGLMAAAYILNKHDQNDIYGARRGENSSNFGNLLKNSDFTIENSGRIQSLPTYDFGPSIRVLPDQEISDNRSIASKESFRTENPRKDSFKALSNLDFPTFKQNQAESIDPNLSSDASPHLYNSKSGFNQRSYPLDPSSYNYLQTSMDDSIIDLSNQKQPQERFYSGINDSSYIRNKSNDKPSSSSSALSNHFSENHFKTINKPKVEERPNLESVIQKRSKVNEELKQVKGRIQKMLKDINLDTSQQR</sequence>
<proteinExistence type="predicted"/>
<dbReference type="EMBL" id="CAJZBQ010000062">
    <property type="protein sequence ID" value="CAG9335395.1"/>
    <property type="molecule type" value="Genomic_DNA"/>
</dbReference>
<dbReference type="AlphaFoldDB" id="A0AAU9K780"/>
<evidence type="ECO:0000313" key="4">
    <source>
        <dbReference type="Proteomes" id="UP001162131"/>
    </source>
</evidence>
<dbReference type="Proteomes" id="UP001162131">
    <property type="component" value="Unassembled WGS sequence"/>
</dbReference>
<keyword evidence="1" id="KW-0175">Coiled coil</keyword>
<feature type="region of interest" description="Disordered" evidence="2">
    <location>
        <begin position="463"/>
        <end position="510"/>
    </location>
</feature>
<evidence type="ECO:0000256" key="2">
    <source>
        <dbReference type="SAM" id="MobiDB-lite"/>
    </source>
</evidence>
<gene>
    <name evidence="3" type="ORF">BSTOLATCC_MIC63868</name>
</gene>
<evidence type="ECO:0000313" key="3">
    <source>
        <dbReference type="EMBL" id="CAG9335395.1"/>
    </source>
</evidence>